<evidence type="ECO:0000313" key="8">
    <source>
        <dbReference type="Proteomes" id="UP000292958"/>
    </source>
</evidence>
<dbReference type="GO" id="GO:0052699">
    <property type="term" value="P:ergothioneine biosynthetic process"/>
    <property type="evidence" value="ECO:0007669"/>
    <property type="project" value="InterPro"/>
</dbReference>
<gene>
    <name evidence="7" type="ORF">BDD14_2173</name>
</gene>
<proteinExistence type="predicted"/>
<feature type="domain" description="DinB-like" evidence="6">
    <location>
        <begin position="16"/>
        <end position="148"/>
    </location>
</feature>
<evidence type="ECO:0000259" key="5">
    <source>
        <dbReference type="Pfam" id="PF03781"/>
    </source>
</evidence>
<dbReference type="InterPro" id="IPR034660">
    <property type="entry name" value="DinB/YfiT-like"/>
</dbReference>
<dbReference type="EMBL" id="SHKW01000001">
    <property type="protein sequence ID" value="RZU40703.1"/>
    <property type="molecule type" value="Genomic_DNA"/>
</dbReference>
<dbReference type="Gene3D" id="3.90.1580.10">
    <property type="entry name" value="paralog of FGE (formylglycine-generating enzyme)"/>
    <property type="match status" value="1"/>
</dbReference>
<evidence type="ECO:0000256" key="2">
    <source>
        <dbReference type="ARBA" id="ARBA00023004"/>
    </source>
</evidence>
<dbReference type="OrthoDB" id="9768004at2"/>
<evidence type="ECO:0000259" key="6">
    <source>
        <dbReference type="Pfam" id="PF12867"/>
    </source>
</evidence>
<comment type="pathway">
    <text evidence="3">Amino-acid biosynthesis; ergothioneine biosynthesis.</text>
</comment>
<evidence type="ECO:0000256" key="4">
    <source>
        <dbReference type="SAM" id="MobiDB-lite"/>
    </source>
</evidence>
<evidence type="ECO:0000256" key="1">
    <source>
        <dbReference type="ARBA" id="ARBA00023002"/>
    </source>
</evidence>
<sequence length="449" mass="50352">MPAFTENAAPALLDRFKAVRGATASLCRPLSPEDMMVQSSPEASPVKWHLAHTSWFFETFVLSEFLAGYTPFHPDFRWLFNSYYNALGDMPEKKLRSSFSRPPLDLILAYRAHIDASIEQLLQHPIEDEAARRIALGIEHEQQHQELIATDVKHALFTNPLHPAYIERTELLSGTTIAPPLEWVDFAPGLTEIGITPDPSSTDLFAFDNETPRHPVYIAPYRLASRLVTCAEYLAFLDQNAYNRPELWLSEGWTTIRSEGWQAPLYWQRDSETRSGWSIYTLHGLIPLEDLSETPVCHVSFFEADAYARWAGHRLPTEFEWEHAAARFGTQGNGSSRSESSKTPASPPANLLERGNLHPTAASHLAGLQQVFGDVWEWTASPYTGYPGYASLPGALGEYNGKFMSSQIVLRGGSCVTPSSHIRATYRNFFAPAARWQFSGLRLAHDAGR</sequence>
<dbReference type="Pfam" id="PF12867">
    <property type="entry name" value="DinB_2"/>
    <property type="match status" value="1"/>
</dbReference>
<dbReference type="PANTHER" id="PTHR23150:SF36">
    <property type="entry name" value="HERCYNINE OXYGENASE"/>
    <property type="match status" value="1"/>
</dbReference>
<feature type="domain" description="Sulfatase-modifying factor enzyme-like" evidence="5">
    <location>
        <begin position="183"/>
        <end position="444"/>
    </location>
</feature>
<protein>
    <submittedName>
        <fullName evidence="7">Ergothioneine biosynthesis protein EgtB</fullName>
    </submittedName>
</protein>
<dbReference type="AlphaFoldDB" id="A0A4Q7YUJ0"/>
<evidence type="ECO:0000256" key="3">
    <source>
        <dbReference type="ARBA" id="ARBA00037882"/>
    </source>
</evidence>
<dbReference type="InterPro" id="IPR042095">
    <property type="entry name" value="SUMF_sf"/>
</dbReference>
<dbReference type="InterPro" id="IPR017806">
    <property type="entry name" value="EgtB"/>
</dbReference>
<dbReference type="NCBIfam" id="TIGR03440">
    <property type="entry name" value="egtB_TIGR03440"/>
    <property type="match status" value="1"/>
</dbReference>
<dbReference type="Pfam" id="PF03781">
    <property type="entry name" value="FGE-sulfatase"/>
    <property type="match status" value="1"/>
</dbReference>
<keyword evidence="2" id="KW-0408">Iron</keyword>
<reference evidence="7 8" key="1">
    <citation type="submission" date="2019-02" db="EMBL/GenBank/DDBJ databases">
        <title>Genomic Encyclopedia of Archaeal and Bacterial Type Strains, Phase II (KMG-II): from individual species to whole genera.</title>
        <authorList>
            <person name="Goeker M."/>
        </authorList>
    </citation>
    <scope>NUCLEOTIDE SEQUENCE [LARGE SCALE GENOMIC DNA]</scope>
    <source>
        <strain evidence="7 8">DSM 18101</strain>
    </source>
</reference>
<dbReference type="SUPFAM" id="SSF56436">
    <property type="entry name" value="C-type lectin-like"/>
    <property type="match status" value="1"/>
</dbReference>
<dbReference type="InterPro" id="IPR024775">
    <property type="entry name" value="DinB-like"/>
</dbReference>
<dbReference type="PANTHER" id="PTHR23150">
    <property type="entry name" value="SULFATASE MODIFYING FACTOR 1, 2"/>
    <property type="match status" value="1"/>
</dbReference>
<dbReference type="SUPFAM" id="SSF109854">
    <property type="entry name" value="DinB/YfiT-like putative metalloenzymes"/>
    <property type="match status" value="1"/>
</dbReference>
<accession>A0A4Q7YUJ0</accession>
<dbReference type="InterPro" id="IPR016187">
    <property type="entry name" value="CTDL_fold"/>
</dbReference>
<dbReference type="RefSeq" id="WP_130418732.1">
    <property type="nucleotide sequence ID" value="NZ_SHKW01000001.1"/>
</dbReference>
<feature type="region of interest" description="Disordered" evidence="4">
    <location>
        <begin position="330"/>
        <end position="354"/>
    </location>
</feature>
<feature type="compositionally biased region" description="Polar residues" evidence="4">
    <location>
        <begin position="333"/>
        <end position="344"/>
    </location>
</feature>
<dbReference type="Gene3D" id="1.20.120.450">
    <property type="entry name" value="dinb family like domain"/>
    <property type="match status" value="1"/>
</dbReference>
<organism evidence="7 8">
    <name type="scientific">Edaphobacter modestus</name>
    <dbReference type="NCBI Taxonomy" id="388466"/>
    <lineage>
        <taxon>Bacteria</taxon>
        <taxon>Pseudomonadati</taxon>
        <taxon>Acidobacteriota</taxon>
        <taxon>Terriglobia</taxon>
        <taxon>Terriglobales</taxon>
        <taxon>Acidobacteriaceae</taxon>
        <taxon>Edaphobacter</taxon>
    </lineage>
</organism>
<keyword evidence="8" id="KW-1185">Reference proteome</keyword>
<dbReference type="InterPro" id="IPR005532">
    <property type="entry name" value="SUMF_dom"/>
</dbReference>
<comment type="caution">
    <text evidence="7">The sequence shown here is derived from an EMBL/GenBank/DDBJ whole genome shotgun (WGS) entry which is preliminary data.</text>
</comment>
<keyword evidence="1" id="KW-0560">Oxidoreductase</keyword>
<name>A0A4Q7YUJ0_9BACT</name>
<dbReference type="Proteomes" id="UP000292958">
    <property type="component" value="Unassembled WGS sequence"/>
</dbReference>
<dbReference type="InterPro" id="IPR051043">
    <property type="entry name" value="Sulfatase_Mod_Factor_Kinase"/>
</dbReference>
<evidence type="ECO:0000313" key="7">
    <source>
        <dbReference type="EMBL" id="RZU40703.1"/>
    </source>
</evidence>